<evidence type="ECO:0000313" key="13">
    <source>
        <dbReference type="EMBL" id="TBU65254.1"/>
    </source>
</evidence>
<evidence type="ECO:0000256" key="3">
    <source>
        <dbReference type="ARBA" id="ARBA00022723"/>
    </source>
</evidence>
<dbReference type="PANTHER" id="PTHR46539:SF1">
    <property type="entry name" value="E3 UBIQUITIN-PROTEIN LIGASE ATL42"/>
    <property type="match status" value="1"/>
</dbReference>
<keyword evidence="5" id="KW-0862">Zinc</keyword>
<feature type="transmembrane region" description="Helical" evidence="10">
    <location>
        <begin position="128"/>
        <end position="156"/>
    </location>
</feature>
<evidence type="ECO:0000256" key="1">
    <source>
        <dbReference type="ARBA" id="ARBA00004370"/>
    </source>
</evidence>
<keyword evidence="14" id="KW-1185">Reference proteome</keyword>
<dbReference type="Proteomes" id="UP000292957">
    <property type="component" value="Unassembled WGS sequence"/>
</dbReference>
<feature type="transmembrane region" description="Helical" evidence="10">
    <location>
        <begin position="83"/>
        <end position="108"/>
    </location>
</feature>
<evidence type="ECO:0000313" key="14">
    <source>
        <dbReference type="Proteomes" id="UP000292082"/>
    </source>
</evidence>
<comment type="subcellular location">
    <subcellularLocation>
        <location evidence="1">Membrane</location>
    </subcellularLocation>
</comment>
<keyword evidence="4 8" id="KW-0863">Zinc-finger</keyword>
<dbReference type="EMBL" id="ML145084">
    <property type="protein sequence ID" value="TBU65254.1"/>
    <property type="molecule type" value="Genomic_DNA"/>
</dbReference>
<dbReference type="PROSITE" id="PS50089">
    <property type="entry name" value="ZF_RING_2"/>
    <property type="match status" value="1"/>
</dbReference>
<dbReference type="PANTHER" id="PTHR46539">
    <property type="entry name" value="E3 UBIQUITIN-PROTEIN LIGASE ATL42"/>
    <property type="match status" value="1"/>
</dbReference>
<dbReference type="GO" id="GO:0008270">
    <property type="term" value="F:zinc ion binding"/>
    <property type="evidence" value="ECO:0007669"/>
    <property type="project" value="UniProtKB-KW"/>
</dbReference>
<dbReference type="OrthoDB" id="8062037at2759"/>
<evidence type="ECO:0000313" key="12">
    <source>
        <dbReference type="EMBL" id="TBU35414.1"/>
    </source>
</evidence>
<dbReference type="Pfam" id="PF13639">
    <property type="entry name" value="zf-RING_2"/>
    <property type="match status" value="1"/>
</dbReference>
<sequence>MSVRSPPLPELTTQPRIPPAAAQPPAPARPVSAVTVQAPGGATNNAQARAPETRSAFQRAKLWVKGLLGYAGSRRAQRDRREVVGLILFLIYSVAQIIVILTLTTLGATTTSPVPVPDTTPPVPQSELAACSLLGAWNLIWLGRTIVRCYLEVWLFRYKKQLRRARRAARQRASRADLPPLAFQQGEQQAGPQGGNGAAAEEPAPAPICPLTWTSIRYGLYKADPFFTIVWFFTTVLVSWEHGSRCRDAAKDISAITYTLLLMVYVQYVFTTLIPTIRLIQARRRANRPVVGKLSKKDVVRIPLVLYIPPPPGNTPASPISPLPRSVTHPIPSPRPPPPSSSKRRRFIPFRPSLKGHDTKADLADLENGEGLMSPIDEELDEWERSWERGSYPFVRLPENRATCMICLSEFEAPMRVSEGARQPVSEGGGLEMRPLSATLEGGPVEELRVESPRDADARAIQLADGGSSDAPQPLRLLSCGHAYHKDCVDPWLTQKSGRCPYCSARVEIPPAPGRRDSIWRRGTV</sequence>
<feature type="compositionally biased region" description="Pro residues" evidence="9">
    <location>
        <begin position="331"/>
        <end position="340"/>
    </location>
</feature>
<dbReference type="GO" id="GO:0016020">
    <property type="term" value="C:membrane"/>
    <property type="evidence" value="ECO:0007669"/>
    <property type="project" value="UniProtKB-SubCell"/>
</dbReference>
<gene>
    <name evidence="13" type="ORF">BD310DRAFT_911008</name>
    <name evidence="12" type="ORF">BD311DRAFT_859983</name>
</gene>
<keyword evidence="3" id="KW-0479">Metal-binding</keyword>
<keyword evidence="2 10" id="KW-0812">Transmembrane</keyword>
<evidence type="ECO:0000256" key="8">
    <source>
        <dbReference type="PROSITE-ProRule" id="PRU00175"/>
    </source>
</evidence>
<evidence type="ECO:0000256" key="5">
    <source>
        <dbReference type="ARBA" id="ARBA00022833"/>
    </source>
</evidence>
<proteinExistence type="predicted"/>
<evidence type="ECO:0000256" key="9">
    <source>
        <dbReference type="SAM" id="MobiDB-lite"/>
    </source>
</evidence>
<feature type="domain" description="RING-type" evidence="11">
    <location>
        <begin position="404"/>
        <end position="504"/>
    </location>
</feature>
<feature type="region of interest" description="Disordered" evidence="9">
    <location>
        <begin position="1"/>
        <end position="31"/>
    </location>
</feature>
<evidence type="ECO:0000256" key="4">
    <source>
        <dbReference type="ARBA" id="ARBA00022771"/>
    </source>
</evidence>
<name>A0A4Q9N467_9APHY</name>
<evidence type="ECO:0000256" key="7">
    <source>
        <dbReference type="ARBA" id="ARBA00023136"/>
    </source>
</evidence>
<dbReference type="InterPro" id="IPR001841">
    <property type="entry name" value="Znf_RING"/>
</dbReference>
<keyword evidence="7 10" id="KW-0472">Membrane</keyword>
<reference evidence="12 14" key="1">
    <citation type="submission" date="2019-01" db="EMBL/GenBank/DDBJ databases">
        <title>Draft genome sequences of three monokaryotic isolates of the white-rot basidiomycete fungus Dichomitus squalens.</title>
        <authorList>
            <consortium name="DOE Joint Genome Institute"/>
            <person name="Lopez S.C."/>
            <person name="Andreopoulos B."/>
            <person name="Pangilinan J."/>
            <person name="Lipzen A."/>
            <person name="Riley R."/>
            <person name="Ahrendt S."/>
            <person name="Ng V."/>
            <person name="Barry K."/>
            <person name="Daum C."/>
            <person name="Grigoriev I.V."/>
            <person name="Hilden K.S."/>
            <person name="Makela M.R."/>
            <person name="de Vries R.P."/>
        </authorList>
    </citation>
    <scope>NUCLEOTIDE SEQUENCE [LARGE SCALE GENOMIC DNA]</scope>
    <source>
        <strain evidence="13 14">CBS 464.89</strain>
        <strain evidence="12">OM18370.1</strain>
    </source>
</reference>
<dbReference type="SUPFAM" id="SSF57850">
    <property type="entry name" value="RING/U-box"/>
    <property type="match status" value="1"/>
</dbReference>
<protein>
    <recommendedName>
        <fullName evidence="11">RING-type domain-containing protein</fullName>
    </recommendedName>
</protein>
<dbReference type="Gene3D" id="3.30.40.10">
    <property type="entry name" value="Zinc/RING finger domain, C3HC4 (zinc finger)"/>
    <property type="match status" value="1"/>
</dbReference>
<dbReference type="InterPro" id="IPR013083">
    <property type="entry name" value="Znf_RING/FYVE/PHD"/>
</dbReference>
<feature type="transmembrane region" description="Helical" evidence="10">
    <location>
        <begin position="255"/>
        <end position="280"/>
    </location>
</feature>
<evidence type="ECO:0000256" key="6">
    <source>
        <dbReference type="ARBA" id="ARBA00022989"/>
    </source>
</evidence>
<feature type="transmembrane region" description="Helical" evidence="10">
    <location>
        <begin position="226"/>
        <end position="243"/>
    </location>
</feature>
<dbReference type="Proteomes" id="UP000292082">
    <property type="component" value="Unassembled WGS sequence"/>
</dbReference>
<evidence type="ECO:0000259" key="11">
    <source>
        <dbReference type="PROSITE" id="PS50089"/>
    </source>
</evidence>
<feature type="region of interest" description="Disordered" evidence="9">
    <location>
        <begin position="316"/>
        <end position="370"/>
    </location>
</feature>
<keyword evidence="6 10" id="KW-1133">Transmembrane helix</keyword>
<evidence type="ECO:0000256" key="2">
    <source>
        <dbReference type="ARBA" id="ARBA00022692"/>
    </source>
</evidence>
<dbReference type="SMART" id="SM00184">
    <property type="entry name" value="RING"/>
    <property type="match status" value="1"/>
</dbReference>
<accession>A0A4Q9N467</accession>
<dbReference type="AlphaFoldDB" id="A0A4Q9N467"/>
<feature type="compositionally biased region" description="Pro residues" evidence="9">
    <location>
        <begin position="16"/>
        <end position="28"/>
    </location>
</feature>
<organism evidence="12">
    <name type="scientific">Dichomitus squalens</name>
    <dbReference type="NCBI Taxonomy" id="114155"/>
    <lineage>
        <taxon>Eukaryota</taxon>
        <taxon>Fungi</taxon>
        <taxon>Dikarya</taxon>
        <taxon>Basidiomycota</taxon>
        <taxon>Agaricomycotina</taxon>
        <taxon>Agaricomycetes</taxon>
        <taxon>Polyporales</taxon>
        <taxon>Polyporaceae</taxon>
        <taxon>Dichomitus</taxon>
    </lineage>
</organism>
<evidence type="ECO:0000256" key="10">
    <source>
        <dbReference type="SAM" id="Phobius"/>
    </source>
</evidence>
<dbReference type="EMBL" id="ML143386">
    <property type="protein sequence ID" value="TBU35414.1"/>
    <property type="molecule type" value="Genomic_DNA"/>
</dbReference>